<dbReference type="GO" id="GO:0008813">
    <property type="term" value="F:chorismate lyase activity"/>
    <property type="evidence" value="ECO:0007669"/>
    <property type="project" value="UniProtKB-UniRule"/>
</dbReference>
<dbReference type="UniPathway" id="UPA00232"/>
<proteinExistence type="inferred from homology"/>
<dbReference type="InterPro" id="IPR028978">
    <property type="entry name" value="Chorismate_lyase_/UTRA_dom_sf"/>
</dbReference>
<evidence type="ECO:0000256" key="1">
    <source>
        <dbReference type="ARBA" id="ARBA00022490"/>
    </source>
</evidence>
<dbReference type="Pfam" id="PF04345">
    <property type="entry name" value="Chor_lyase"/>
    <property type="match status" value="1"/>
</dbReference>
<keyword evidence="7" id="KW-1185">Reference proteome</keyword>
<comment type="function">
    <text evidence="5">Removes the pyruvyl group from chorismate, with concomitant aromatization of the ring, to provide 4-hydroxybenzoate (4HB) for the ubiquinone pathway.</text>
</comment>
<dbReference type="HAMAP" id="MF_01632">
    <property type="entry name" value="UbiC"/>
    <property type="match status" value="1"/>
</dbReference>
<comment type="caution">
    <text evidence="6">The sequence shown here is derived from an EMBL/GenBank/DDBJ whole genome shotgun (WGS) entry which is preliminary data.</text>
</comment>
<dbReference type="SUPFAM" id="SSF64288">
    <property type="entry name" value="Chorismate lyase-like"/>
    <property type="match status" value="1"/>
</dbReference>
<dbReference type="GO" id="GO:0005829">
    <property type="term" value="C:cytosol"/>
    <property type="evidence" value="ECO:0007669"/>
    <property type="project" value="TreeGrafter"/>
</dbReference>
<evidence type="ECO:0000313" key="7">
    <source>
        <dbReference type="Proteomes" id="UP000587070"/>
    </source>
</evidence>
<evidence type="ECO:0000256" key="5">
    <source>
        <dbReference type="HAMAP-Rule" id="MF_01632"/>
    </source>
</evidence>
<dbReference type="InterPro" id="IPR007440">
    <property type="entry name" value="Chorismate--pyruvate_lyase"/>
</dbReference>
<dbReference type="RefSeq" id="WP_153116711.1">
    <property type="nucleotide sequence ID" value="NZ_JACIGE010000007.1"/>
</dbReference>
<dbReference type="GO" id="GO:0042866">
    <property type="term" value="P:pyruvate biosynthetic process"/>
    <property type="evidence" value="ECO:0007669"/>
    <property type="project" value="UniProtKB-UniRule"/>
</dbReference>
<gene>
    <name evidence="5" type="primary">ubiC</name>
    <name evidence="6" type="ORF">GGD90_002131</name>
</gene>
<dbReference type="Gene3D" id="3.40.1410.10">
    <property type="entry name" value="Chorismate lyase-like"/>
    <property type="match status" value="1"/>
</dbReference>
<dbReference type="EMBL" id="JACIGE010000007">
    <property type="protein sequence ID" value="MBB4247746.1"/>
    <property type="molecule type" value="Genomic_DNA"/>
</dbReference>
<dbReference type="AlphaFoldDB" id="A0A840G791"/>
<dbReference type="GO" id="GO:0006744">
    <property type="term" value="P:ubiquinone biosynthetic process"/>
    <property type="evidence" value="ECO:0007669"/>
    <property type="project" value="UniProtKB-UniRule"/>
</dbReference>
<evidence type="ECO:0000256" key="4">
    <source>
        <dbReference type="ARBA" id="ARBA00023317"/>
    </source>
</evidence>
<feature type="binding site" evidence="5">
    <location>
        <position position="111"/>
    </location>
    <ligand>
        <name>substrate</name>
    </ligand>
</feature>
<dbReference type="Proteomes" id="UP000587070">
    <property type="component" value="Unassembled WGS sequence"/>
</dbReference>
<protein>
    <recommendedName>
        <fullName evidence="5">Probable chorismate pyruvate-lyase</fullName>
        <shortName evidence="5">CL</shortName>
        <shortName evidence="5">CPL</shortName>
        <ecNumber evidence="5">4.1.3.40</ecNumber>
    </recommendedName>
</protein>
<reference evidence="6 7" key="1">
    <citation type="submission" date="2020-08" db="EMBL/GenBank/DDBJ databases">
        <title>Genome sequencing of Purple Non-Sulfur Bacteria from various extreme environments.</title>
        <authorList>
            <person name="Mayer M."/>
        </authorList>
    </citation>
    <scope>NUCLEOTIDE SEQUENCE [LARGE SCALE GENOMIC DNA]</scope>
    <source>
        <strain evidence="6 7">2761</strain>
    </source>
</reference>
<accession>A0A840G791</accession>
<keyword evidence="1 5" id="KW-0963">Cytoplasm</keyword>
<dbReference type="OrthoDB" id="8606430at2"/>
<keyword evidence="3 5" id="KW-0456">Lyase</keyword>
<comment type="pathway">
    <text evidence="5">Cofactor biosynthesis; ubiquinone biosynthesis.</text>
</comment>
<dbReference type="PANTHER" id="PTHR38683:SF1">
    <property type="entry name" value="CHORISMATE PYRUVATE-LYASE"/>
    <property type="match status" value="1"/>
</dbReference>
<feature type="binding site" evidence="5">
    <location>
        <position position="170"/>
    </location>
    <ligand>
        <name>substrate</name>
    </ligand>
</feature>
<comment type="caution">
    <text evidence="5">Lacks conserved residue(s) required for the propagation of feature annotation.</text>
</comment>
<dbReference type="EC" id="4.1.3.40" evidence="5"/>
<sequence length="176" mass="19974">MTIRLARRWRTTLTHAPDSAPFRRWLLYRGSLTARIRAHGRFSLRVLRQTQALPTPDEAAALAIDARKRVHVREVALYCDGRIVAFAHTVLPLQPRGALTRWLARLGARSLGSLLFTHPRFARGEMTFCRIDRRHPLFAPATALVGTAQRTLWARRSDFVFAGQRVLVTEVFAPLG</sequence>
<comment type="similarity">
    <text evidence="5">Belongs to the UbiC family.</text>
</comment>
<comment type="catalytic activity">
    <reaction evidence="5">
        <text>chorismate = 4-hydroxybenzoate + pyruvate</text>
        <dbReference type="Rhea" id="RHEA:16505"/>
        <dbReference type="ChEBI" id="CHEBI:15361"/>
        <dbReference type="ChEBI" id="CHEBI:17879"/>
        <dbReference type="ChEBI" id="CHEBI:29748"/>
        <dbReference type="EC" id="4.1.3.40"/>
    </reaction>
</comment>
<dbReference type="PANTHER" id="PTHR38683">
    <property type="entry name" value="CHORISMATE PYRUVATE-LYASE"/>
    <property type="match status" value="1"/>
</dbReference>
<evidence type="ECO:0000313" key="6">
    <source>
        <dbReference type="EMBL" id="MBB4247746.1"/>
    </source>
</evidence>
<name>A0A840G791_RHOTE</name>
<keyword evidence="4 5" id="KW-0670">Pyruvate</keyword>
<keyword evidence="2 5" id="KW-0831">Ubiquinone biosynthesis</keyword>
<comment type="subcellular location">
    <subcellularLocation>
        <location evidence="5">Cytoplasm</location>
    </subcellularLocation>
</comment>
<feature type="binding site" evidence="5">
    <location>
        <position position="73"/>
    </location>
    <ligand>
        <name>substrate</name>
    </ligand>
</feature>
<evidence type="ECO:0000256" key="3">
    <source>
        <dbReference type="ARBA" id="ARBA00023239"/>
    </source>
</evidence>
<organism evidence="6 7">
    <name type="scientific">Rhodocyclus tenuis</name>
    <name type="common">Rhodospirillum tenue</name>
    <dbReference type="NCBI Taxonomy" id="1066"/>
    <lineage>
        <taxon>Bacteria</taxon>
        <taxon>Pseudomonadati</taxon>
        <taxon>Pseudomonadota</taxon>
        <taxon>Betaproteobacteria</taxon>
        <taxon>Rhodocyclales</taxon>
        <taxon>Rhodocyclaceae</taxon>
        <taxon>Rhodocyclus</taxon>
    </lineage>
</organism>
<evidence type="ECO:0000256" key="2">
    <source>
        <dbReference type="ARBA" id="ARBA00022688"/>
    </source>
</evidence>